<feature type="domain" description="KOW" evidence="16">
    <location>
        <begin position="1162"/>
        <end position="1189"/>
    </location>
</feature>
<reference evidence="18" key="2">
    <citation type="journal article" date="2022" name="Microbiol. Resour. Announc.">
        <title>Whole-Genome Sequence of Entomortierella parvispora E1425, a Mucoromycotan Fungus Associated with Burkholderiaceae-Related Endosymbiotic Bacteria.</title>
        <authorList>
            <person name="Herlambang A."/>
            <person name="Guo Y."/>
            <person name="Takashima Y."/>
            <person name="Narisawa K."/>
            <person name="Ohta H."/>
            <person name="Nishizawa T."/>
        </authorList>
    </citation>
    <scope>NUCLEOTIDE SEQUENCE</scope>
    <source>
        <strain evidence="18">E1425</strain>
    </source>
</reference>
<comment type="subcellular location">
    <subcellularLocation>
        <location evidence="1 13">Nucleus</location>
    </subcellularLocation>
</comment>
<dbReference type="InterPro" id="IPR008991">
    <property type="entry name" value="Translation_prot_SH3-like_sf"/>
</dbReference>
<feature type="compositionally biased region" description="Polar residues" evidence="14">
    <location>
        <begin position="818"/>
        <end position="848"/>
    </location>
</feature>
<dbReference type="PANTHER" id="PTHR11125:SF7">
    <property type="entry name" value="TRANSCRIPTION ELONGATION FACTOR SPT5"/>
    <property type="match status" value="1"/>
</dbReference>
<dbReference type="GO" id="GO:0000785">
    <property type="term" value="C:chromatin"/>
    <property type="evidence" value="ECO:0007669"/>
    <property type="project" value="UniProtKB-ARBA"/>
</dbReference>
<evidence type="ECO:0000259" key="15">
    <source>
        <dbReference type="SMART" id="SM00738"/>
    </source>
</evidence>
<dbReference type="FunFam" id="3.30.70.940:FF:000005">
    <property type="entry name" value="Transcription elongation factor SPT5"/>
    <property type="match status" value="1"/>
</dbReference>
<keyword evidence="18" id="KW-0251">Elongation factor</keyword>
<evidence type="ECO:0000256" key="2">
    <source>
        <dbReference type="ARBA" id="ARBA00006956"/>
    </source>
</evidence>
<accession>A0A9P3LWD0</accession>
<dbReference type="GO" id="GO:0032784">
    <property type="term" value="P:regulation of DNA-templated transcription elongation"/>
    <property type="evidence" value="ECO:0007669"/>
    <property type="project" value="InterPro"/>
</dbReference>
<proteinExistence type="inferred from homology"/>
<feature type="domain" description="Spt5 C-terminal" evidence="17">
    <location>
        <begin position="818"/>
        <end position="979"/>
    </location>
</feature>
<dbReference type="PIRSF" id="PIRSF036945">
    <property type="entry name" value="Spt5"/>
    <property type="match status" value="1"/>
</dbReference>
<dbReference type="InterPro" id="IPR005824">
    <property type="entry name" value="KOW"/>
</dbReference>
<feature type="compositionally biased region" description="Acidic residues" evidence="14">
    <location>
        <begin position="23"/>
        <end position="32"/>
    </location>
</feature>
<dbReference type="InterPro" id="IPR039659">
    <property type="entry name" value="SPT5"/>
</dbReference>
<dbReference type="InterPro" id="IPR022581">
    <property type="entry name" value="Spt5_N"/>
</dbReference>
<keyword evidence="5" id="KW-0597">Phosphoprotein</keyword>
<dbReference type="Gene3D" id="3.30.70.940">
    <property type="entry name" value="NusG, N-terminal domain"/>
    <property type="match status" value="1"/>
</dbReference>
<feature type="region of interest" description="Disordered" evidence="14">
    <location>
        <begin position="604"/>
        <end position="623"/>
    </location>
</feature>
<evidence type="ECO:0000256" key="11">
    <source>
        <dbReference type="ARBA" id="ARBA00024691"/>
    </source>
</evidence>
<dbReference type="InterPro" id="IPR041975">
    <property type="entry name" value="KOW_Spt5_2"/>
</dbReference>
<dbReference type="GO" id="GO:0006357">
    <property type="term" value="P:regulation of transcription by RNA polymerase II"/>
    <property type="evidence" value="ECO:0007669"/>
    <property type="project" value="InterPro"/>
</dbReference>
<evidence type="ECO:0000256" key="1">
    <source>
        <dbReference type="ARBA" id="ARBA00004123"/>
    </source>
</evidence>
<dbReference type="CDD" id="cd09888">
    <property type="entry name" value="NGN_Euk"/>
    <property type="match status" value="1"/>
</dbReference>
<dbReference type="Pfam" id="PF23290">
    <property type="entry name" value="KOW5_SPT5"/>
    <property type="match status" value="1"/>
</dbReference>
<dbReference type="Pfam" id="PF23291">
    <property type="entry name" value="KOW4_SPT5"/>
    <property type="match status" value="1"/>
</dbReference>
<dbReference type="Pfam" id="PF11942">
    <property type="entry name" value="Spt5_N"/>
    <property type="match status" value="1"/>
</dbReference>
<dbReference type="InterPro" id="IPR041977">
    <property type="entry name" value="KOW_Spt5_4"/>
</dbReference>
<evidence type="ECO:0000256" key="5">
    <source>
        <dbReference type="ARBA" id="ARBA00022553"/>
    </source>
</evidence>
<feature type="domain" description="KOW" evidence="16">
    <location>
        <begin position="717"/>
        <end position="744"/>
    </location>
</feature>
<dbReference type="Pfam" id="PF23042">
    <property type="entry name" value="KOW1_SPT5"/>
    <property type="match status" value="1"/>
</dbReference>
<keyword evidence="9 13" id="KW-0804">Transcription</keyword>
<keyword evidence="7" id="KW-0805">Transcription regulation</keyword>
<feature type="compositionally biased region" description="Polar residues" evidence="14">
    <location>
        <begin position="973"/>
        <end position="989"/>
    </location>
</feature>
<evidence type="ECO:0000256" key="13">
    <source>
        <dbReference type="PIRNR" id="PIRNR036945"/>
    </source>
</evidence>
<evidence type="ECO:0000256" key="6">
    <source>
        <dbReference type="ARBA" id="ARBA00022737"/>
    </source>
</evidence>
<comment type="caution">
    <text evidence="18">The sequence shown here is derived from an EMBL/GenBank/DDBJ whole genome shotgun (WGS) entry which is preliminary data.</text>
</comment>
<dbReference type="Proteomes" id="UP000827284">
    <property type="component" value="Unassembled WGS sequence"/>
</dbReference>
<evidence type="ECO:0000256" key="12">
    <source>
        <dbReference type="ARBA" id="ARBA00025870"/>
    </source>
</evidence>
<feature type="compositionally biased region" description="Low complexity" evidence="14">
    <location>
        <begin position="901"/>
        <end position="917"/>
    </location>
</feature>
<dbReference type="InterPro" id="IPR017071">
    <property type="entry name" value="TF_Spt5_eukaryote"/>
</dbReference>
<dbReference type="CDD" id="cd06082">
    <property type="entry name" value="KOW_Spt5_2"/>
    <property type="match status" value="1"/>
</dbReference>
<dbReference type="Gene3D" id="2.30.30.30">
    <property type="match status" value="3"/>
</dbReference>
<feature type="region of interest" description="Disordered" evidence="14">
    <location>
        <begin position="326"/>
        <end position="361"/>
    </location>
</feature>
<dbReference type="Pfam" id="PF23037">
    <property type="entry name" value="KOWx_SPT5"/>
    <property type="match status" value="1"/>
</dbReference>
<dbReference type="CDD" id="cd06081">
    <property type="entry name" value="KOW_Spt5_1"/>
    <property type="match status" value="1"/>
</dbReference>
<feature type="compositionally biased region" description="Polar residues" evidence="14">
    <location>
        <begin position="926"/>
        <end position="941"/>
    </location>
</feature>
<dbReference type="InterPro" id="IPR039385">
    <property type="entry name" value="NGN_Euk"/>
</dbReference>
<keyword evidence="8" id="KW-0010">Activator</keyword>
<sequence length="1215" mass="131851">MSRNDSDHDDDDEFESLGRSLDNQDDSDQEESRDERRSSKSAKARPNKRREIEDDDDDDDDEDEDDEEEEDETVSQRRHKKQKHAVNPYLDMEAEVDDEEEDEDEDDDEYGAGDGFIADEQDEAAEATRASKHMDLDRRRREDEDVDLEEQAARFKERYGRRDYAPRRGFQGQQEDIPQQLLMPDVQSPHLWMVRCKPGKEKDLVFSLMRKFFDTEYSAQPLEISAAFCRESLKGYVYIECMRQANVQAALNGLNNVFASKLTLVPIKEMTDVLKVRHKESELRPGTWVRVKRGKYASDLAQILDISDSGDSAKVKLIPRLDLTPKSDSSHLGSNRQRKPVNSPLAGRPPPKLFNAREAEKADKLNKPISRGRGIYMWNNDVFREGYLEKDMKISSLITENINPTLDEIQKFAKGGVDDEDGGLDLSAVALSAMSASLTSHFQPGEKVEVTEGELKNVQGTVDSVSSDMIMVRPHAEDLKGNILKFPPTQLRKLFKEGDHVKVVNGKYKDETGLIIKIEDSVVTIVTDLNVKDIQVFSKDLQMAANVASGTGTIGQFETHDFVQLDASTVGVIYKVERGFARVVDQSGMTREVEPHLILQKRDSSRAIATDGEGNSIQDGDSVREMGGGMREGKILHLFRTFAFLYNREYMENAGVFVVSTRLLVSMASKSRSQPGMRLDVMNPAMMNMNRGGFGDRGGRGGRGGGMMMGRGRGGRDPLIDKTVTIIRGPHKGYLGIVKDATDVTARVELHTNCRIITVEKAKLAITNANGTTTPVSSMDMMNPAESPRANNYGGYGGYGGMTPMRSDNMTPMHPSAGSRTPAWNSGSKTPAWNAGSKTPAWSASARTPNPYADGSQTPAWDAGSKTPRYGGSSAWDNGSRTPASAWDSGSRTPARGSAWGDSDSSSNNHHSNGSSNAWGDKADSHSGSAFPQTPAANNDWMSRGVPTPGPFGAPSPAPYSSYPYTPGPSSTYESAPTPSNNFPSTPAASSSLGSSHGHGSSGSLGSNVATPGATPGATNRMQSVATPGAQLTPQTPAGPSAPMTPASHFPQTPFMPTGGDYSGMDSHHGSSQAPGYGSGGGAGASLASGPSFEWATQDIEVKITTGKDGSSFEGGKYNEQSARTVRVPPRSALSATAVCEVRLLSDQKDISIPVQYLKRVAPAKNDGVKVLMGEHRGALGTLMGVDVQDGIVSLRGENMYKVLTMSVLGKYLGV</sequence>
<evidence type="ECO:0000256" key="7">
    <source>
        <dbReference type="ARBA" id="ARBA00023015"/>
    </source>
</evidence>
<dbReference type="PANTHER" id="PTHR11125">
    <property type="entry name" value="SUPPRESSOR OF TY 5"/>
    <property type="match status" value="1"/>
</dbReference>
<dbReference type="CDD" id="cd06085">
    <property type="entry name" value="KOW_Spt5_5"/>
    <property type="match status" value="1"/>
</dbReference>
<feature type="compositionally biased region" description="Polar residues" evidence="14">
    <location>
        <begin position="1017"/>
        <end position="1038"/>
    </location>
</feature>
<feature type="compositionally biased region" description="Basic residues" evidence="14">
    <location>
        <begin position="39"/>
        <end position="48"/>
    </location>
</feature>
<keyword evidence="4" id="KW-0678">Repressor</keyword>
<dbReference type="InterPro" id="IPR014722">
    <property type="entry name" value="Rib_uL2_dom2"/>
</dbReference>
<feature type="domain" description="KOW" evidence="16">
    <location>
        <begin position="282"/>
        <end position="309"/>
    </location>
</feature>
<feature type="compositionally biased region" description="Basic and acidic residues" evidence="14">
    <location>
        <begin position="132"/>
        <end position="143"/>
    </location>
</feature>
<dbReference type="InterPro" id="IPR057936">
    <property type="entry name" value="KOWx_Spt5"/>
</dbReference>
<dbReference type="InterPro" id="IPR024945">
    <property type="entry name" value="Spt5_C_dom"/>
</dbReference>
<dbReference type="GO" id="GO:0003746">
    <property type="term" value="F:translation elongation factor activity"/>
    <property type="evidence" value="ECO:0007669"/>
    <property type="project" value="UniProtKB-KW"/>
</dbReference>
<dbReference type="Pfam" id="PF23287">
    <property type="entry name" value="KOW7_SPT5"/>
    <property type="match status" value="1"/>
</dbReference>
<dbReference type="FunFam" id="2.30.30.30:FF:000018">
    <property type="entry name" value="Transcription elongation factor SPT5"/>
    <property type="match status" value="1"/>
</dbReference>
<evidence type="ECO:0000259" key="17">
    <source>
        <dbReference type="SMART" id="SM01104"/>
    </source>
</evidence>
<evidence type="ECO:0000256" key="4">
    <source>
        <dbReference type="ARBA" id="ARBA00022491"/>
    </source>
</evidence>
<protein>
    <recommendedName>
        <fullName evidence="3 13">Transcription elongation factor SPT5</fullName>
    </recommendedName>
</protein>
<feature type="domain" description="KOW" evidence="16">
    <location>
        <begin position="494"/>
        <end position="521"/>
    </location>
</feature>
<dbReference type="GO" id="GO:0006368">
    <property type="term" value="P:transcription elongation by RNA polymerase II"/>
    <property type="evidence" value="ECO:0007669"/>
    <property type="project" value="TreeGrafter"/>
</dbReference>
<dbReference type="CDD" id="cd06084">
    <property type="entry name" value="KOW_Spt5_4"/>
    <property type="match status" value="1"/>
</dbReference>
<evidence type="ECO:0000256" key="3">
    <source>
        <dbReference type="ARBA" id="ARBA00020181"/>
    </source>
</evidence>
<evidence type="ECO:0000256" key="9">
    <source>
        <dbReference type="ARBA" id="ARBA00023163"/>
    </source>
</evidence>
<evidence type="ECO:0000313" key="18">
    <source>
        <dbReference type="EMBL" id="GJJ73136.1"/>
    </source>
</evidence>
<dbReference type="OrthoDB" id="28901at2759"/>
<feature type="compositionally biased region" description="Polar residues" evidence="14">
    <location>
        <begin position="875"/>
        <end position="892"/>
    </location>
</feature>
<gene>
    <name evidence="18" type="ORF">EMPS_05494</name>
</gene>
<dbReference type="EMBL" id="BQFW01000007">
    <property type="protein sequence ID" value="GJJ73136.1"/>
    <property type="molecule type" value="Genomic_DNA"/>
</dbReference>
<reference evidence="18" key="1">
    <citation type="submission" date="2021-11" db="EMBL/GenBank/DDBJ databases">
        <authorList>
            <person name="Herlambang A."/>
            <person name="Guo Y."/>
            <person name="Takashima Y."/>
            <person name="Nishizawa T."/>
        </authorList>
    </citation>
    <scope>NUCLEOTIDE SEQUENCE</scope>
    <source>
        <strain evidence="18">E1425</strain>
    </source>
</reference>
<dbReference type="InterPro" id="IPR005100">
    <property type="entry name" value="NGN-domain"/>
</dbReference>
<dbReference type="InterPro" id="IPR036735">
    <property type="entry name" value="NGN_dom_sf"/>
</dbReference>
<comment type="function">
    <text evidence="11 13">The SPT4-SPT5 complex mediates both activation and inhibition of transcription elongation, and plays a role in pre-mRNA processing. This complex seems to be important for the stability of the RNA polymerase II elongation machinery on the chromatin template but not for the inherent ability of this machinery to translocate down the gene.</text>
</comment>
<comment type="subunit">
    <text evidence="12">Component of the SPT4-SPT5 complex. Interacts with RNA polymerase II.</text>
</comment>
<dbReference type="InterPro" id="IPR057934">
    <property type="entry name" value="KOW_Spt5_7"/>
</dbReference>
<dbReference type="AlphaFoldDB" id="A0A9P3LWD0"/>
<dbReference type="InterPro" id="IPR041976">
    <property type="entry name" value="KOW_Spt5_3"/>
</dbReference>
<dbReference type="Pfam" id="PF23284">
    <property type="entry name" value="KOW2_Spt5"/>
    <property type="match status" value="1"/>
</dbReference>
<keyword evidence="6" id="KW-0677">Repeat</keyword>
<dbReference type="Pfam" id="PF00467">
    <property type="entry name" value="KOW"/>
    <property type="match status" value="1"/>
</dbReference>
<dbReference type="CDD" id="cd06083">
    <property type="entry name" value="KOW_Spt5_3"/>
    <property type="match status" value="1"/>
</dbReference>
<dbReference type="InterPro" id="IPR041973">
    <property type="entry name" value="KOW_Spt5_1"/>
</dbReference>
<evidence type="ECO:0000313" key="19">
    <source>
        <dbReference type="Proteomes" id="UP000827284"/>
    </source>
</evidence>
<feature type="domain" description="NusG-like N-terminal" evidence="15">
    <location>
        <begin position="188"/>
        <end position="277"/>
    </location>
</feature>
<keyword evidence="10 13" id="KW-0539">Nucleus</keyword>
<evidence type="ECO:0000259" key="16">
    <source>
        <dbReference type="SMART" id="SM00739"/>
    </source>
</evidence>
<dbReference type="Pfam" id="PF03439">
    <property type="entry name" value="Spt5-NGN"/>
    <property type="match status" value="1"/>
</dbReference>
<feature type="compositionally biased region" description="Acidic residues" evidence="14">
    <location>
        <begin position="53"/>
        <end position="73"/>
    </location>
</feature>
<evidence type="ECO:0000256" key="10">
    <source>
        <dbReference type="ARBA" id="ARBA00023242"/>
    </source>
</evidence>
<feature type="region of interest" description="Disordered" evidence="14">
    <location>
        <begin position="968"/>
        <end position="1090"/>
    </location>
</feature>
<dbReference type="GO" id="GO:0032044">
    <property type="term" value="C:DSIF complex"/>
    <property type="evidence" value="ECO:0007669"/>
    <property type="project" value="TreeGrafter"/>
</dbReference>
<feature type="domain" description="KOW" evidence="16">
    <location>
        <begin position="441"/>
        <end position="468"/>
    </location>
</feature>
<dbReference type="InterPro" id="IPR006645">
    <property type="entry name" value="NGN-like_dom"/>
</dbReference>
<comment type="similarity">
    <text evidence="2 13">Belongs to the SPT5 family.</text>
</comment>
<dbReference type="SMART" id="SM00738">
    <property type="entry name" value="NGN"/>
    <property type="match status" value="1"/>
</dbReference>
<organism evidence="18 19">
    <name type="scientific">Entomortierella parvispora</name>
    <dbReference type="NCBI Taxonomy" id="205924"/>
    <lineage>
        <taxon>Eukaryota</taxon>
        <taxon>Fungi</taxon>
        <taxon>Fungi incertae sedis</taxon>
        <taxon>Mucoromycota</taxon>
        <taxon>Mortierellomycotina</taxon>
        <taxon>Mortierellomycetes</taxon>
        <taxon>Mortierellales</taxon>
        <taxon>Mortierellaceae</taxon>
        <taxon>Entomortierella</taxon>
    </lineage>
</organism>
<name>A0A9P3LWD0_9FUNG</name>
<feature type="compositionally biased region" description="Low complexity" evidence="14">
    <location>
        <begin position="990"/>
        <end position="1007"/>
    </location>
</feature>
<keyword evidence="19" id="KW-1185">Reference proteome</keyword>
<evidence type="ECO:0000256" key="8">
    <source>
        <dbReference type="ARBA" id="ARBA00023159"/>
    </source>
</evidence>
<dbReference type="SUPFAM" id="SSF50104">
    <property type="entry name" value="Translation proteins SH3-like domain"/>
    <property type="match status" value="1"/>
</dbReference>
<dbReference type="SMART" id="SM01104">
    <property type="entry name" value="CTD"/>
    <property type="match status" value="1"/>
</dbReference>
<feature type="region of interest" description="Disordered" evidence="14">
    <location>
        <begin position="1"/>
        <end position="149"/>
    </location>
</feature>
<feature type="compositionally biased region" description="Acidic residues" evidence="14">
    <location>
        <begin position="92"/>
        <end position="125"/>
    </location>
</feature>
<dbReference type="Pfam" id="PF12815">
    <property type="entry name" value="CTD"/>
    <property type="match status" value="1"/>
</dbReference>
<feature type="region of interest" description="Disordered" evidence="14">
    <location>
        <begin position="806"/>
        <end position="955"/>
    </location>
</feature>
<keyword evidence="18" id="KW-0648">Protein biosynthesis</keyword>
<dbReference type="GO" id="GO:0003729">
    <property type="term" value="F:mRNA binding"/>
    <property type="evidence" value="ECO:0007669"/>
    <property type="project" value="TreeGrafter"/>
</dbReference>
<evidence type="ECO:0000256" key="14">
    <source>
        <dbReference type="SAM" id="MobiDB-lite"/>
    </source>
</evidence>
<dbReference type="InterPro" id="IPR041978">
    <property type="entry name" value="KOW_Spt5_5"/>
</dbReference>
<dbReference type="SMART" id="SM00739">
    <property type="entry name" value="KOW"/>
    <property type="match status" value="5"/>
</dbReference>